<dbReference type="AlphaFoldDB" id="A0AAV2D677"/>
<feature type="chain" id="PRO_5043348565" description="Secreted protein" evidence="2">
    <location>
        <begin position="26"/>
        <end position="120"/>
    </location>
</feature>
<gene>
    <name evidence="3" type="ORF">LTRI10_LOCUS11547</name>
</gene>
<accession>A0AAV2D677</accession>
<feature type="region of interest" description="Disordered" evidence="1">
    <location>
        <begin position="70"/>
        <end position="120"/>
    </location>
</feature>
<feature type="signal peptide" evidence="2">
    <location>
        <begin position="1"/>
        <end position="25"/>
    </location>
</feature>
<reference evidence="3 4" key="1">
    <citation type="submission" date="2024-04" db="EMBL/GenBank/DDBJ databases">
        <authorList>
            <person name="Fracassetti M."/>
        </authorList>
    </citation>
    <scope>NUCLEOTIDE SEQUENCE [LARGE SCALE GENOMIC DNA]</scope>
</reference>
<protein>
    <recommendedName>
        <fullName evidence="5">Secreted protein</fullName>
    </recommendedName>
</protein>
<evidence type="ECO:0000313" key="3">
    <source>
        <dbReference type="EMBL" id="CAL1368387.1"/>
    </source>
</evidence>
<sequence>MIREALSSLFLVCSFFGKWLSKVVAAVFTVCMRNQRNESWFSRPISIARSDSQGQGIKDTPIAIKEVNRPQRTDRDGGWRGGGTRCCNKRSVQRAFPSPENPTARPFKRRKQGPKAIWRF</sequence>
<dbReference type="EMBL" id="OZ034815">
    <property type="protein sequence ID" value="CAL1368387.1"/>
    <property type="molecule type" value="Genomic_DNA"/>
</dbReference>
<evidence type="ECO:0000313" key="4">
    <source>
        <dbReference type="Proteomes" id="UP001497516"/>
    </source>
</evidence>
<evidence type="ECO:0000256" key="2">
    <source>
        <dbReference type="SAM" id="SignalP"/>
    </source>
</evidence>
<evidence type="ECO:0000256" key="1">
    <source>
        <dbReference type="SAM" id="MobiDB-lite"/>
    </source>
</evidence>
<organism evidence="3 4">
    <name type="scientific">Linum trigynum</name>
    <dbReference type="NCBI Taxonomy" id="586398"/>
    <lineage>
        <taxon>Eukaryota</taxon>
        <taxon>Viridiplantae</taxon>
        <taxon>Streptophyta</taxon>
        <taxon>Embryophyta</taxon>
        <taxon>Tracheophyta</taxon>
        <taxon>Spermatophyta</taxon>
        <taxon>Magnoliopsida</taxon>
        <taxon>eudicotyledons</taxon>
        <taxon>Gunneridae</taxon>
        <taxon>Pentapetalae</taxon>
        <taxon>rosids</taxon>
        <taxon>fabids</taxon>
        <taxon>Malpighiales</taxon>
        <taxon>Linaceae</taxon>
        <taxon>Linum</taxon>
    </lineage>
</organism>
<proteinExistence type="predicted"/>
<dbReference type="Proteomes" id="UP001497516">
    <property type="component" value="Chromosome 2"/>
</dbReference>
<evidence type="ECO:0008006" key="5">
    <source>
        <dbReference type="Google" id="ProtNLM"/>
    </source>
</evidence>
<keyword evidence="2" id="KW-0732">Signal</keyword>
<keyword evidence="4" id="KW-1185">Reference proteome</keyword>
<name>A0AAV2D677_9ROSI</name>